<dbReference type="Proteomes" id="UP000006322">
    <property type="component" value="Unassembled WGS sequence"/>
</dbReference>
<dbReference type="EMBL" id="BAER01000034">
    <property type="protein sequence ID" value="GAC32246.1"/>
    <property type="molecule type" value="Genomic_DNA"/>
</dbReference>
<name>K6Z7U0_9ALTE</name>
<evidence type="ECO:0000313" key="1">
    <source>
        <dbReference type="EMBL" id="GAC32246.1"/>
    </source>
</evidence>
<accession>K6Z7U0</accession>
<gene>
    <name evidence="1" type="ORF">GPLA_1332</name>
</gene>
<organism evidence="1 2">
    <name type="scientific">Paraglaciecola polaris LMG 21857</name>
    <dbReference type="NCBI Taxonomy" id="1129793"/>
    <lineage>
        <taxon>Bacteria</taxon>
        <taxon>Pseudomonadati</taxon>
        <taxon>Pseudomonadota</taxon>
        <taxon>Gammaproteobacteria</taxon>
        <taxon>Alteromonadales</taxon>
        <taxon>Alteromonadaceae</taxon>
        <taxon>Paraglaciecola</taxon>
    </lineage>
</organism>
<dbReference type="STRING" id="1129793.GPLA_1332"/>
<protein>
    <submittedName>
        <fullName evidence="1">Uncharacterized protein</fullName>
    </submittedName>
</protein>
<dbReference type="OrthoDB" id="7355818at2"/>
<comment type="caution">
    <text evidence="1">The sequence shown here is derived from an EMBL/GenBank/DDBJ whole genome shotgun (WGS) entry which is preliminary data.</text>
</comment>
<keyword evidence="2" id="KW-1185">Reference proteome</keyword>
<evidence type="ECO:0000313" key="2">
    <source>
        <dbReference type="Proteomes" id="UP000006322"/>
    </source>
</evidence>
<dbReference type="AlphaFoldDB" id="K6Z7U0"/>
<sequence length="162" mass="18602">MDMRKLIDFRQNIIQPVLTQMGASNLAAEELLLGTAIQESLFLKYRVQMGGGPAVSYYQMEPATHNDIWDNYLRYRSELAAKAIAFLRSPDADKIAELESNDKYATAMARIHYMRVPEKLPDAGDVKAQANYWKEYYNTPLGKGKPSEFIEKWERYLAQSNI</sequence>
<dbReference type="RefSeq" id="WP_007104044.1">
    <property type="nucleotide sequence ID" value="NZ_BAER01000034.1"/>
</dbReference>
<proteinExistence type="predicted"/>
<reference evidence="2" key="1">
    <citation type="journal article" date="2014" name="Environ. Microbiol.">
        <title>Comparative genomics of the marine bacterial genus Glaciecola reveals the high degree of genomic diversity and genomic characteristic for cold adaptation.</title>
        <authorList>
            <person name="Qin Q.L."/>
            <person name="Xie B.B."/>
            <person name="Yu Y."/>
            <person name="Shu Y.L."/>
            <person name="Rong J.C."/>
            <person name="Zhang Y.J."/>
            <person name="Zhao D.L."/>
            <person name="Chen X.L."/>
            <person name="Zhang X.Y."/>
            <person name="Chen B."/>
            <person name="Zhou B.C."/>
            <person name="Zhang Y.Z."/>
        </authorList>
    </citation>
    <scope>NUCLEOTIDE SEQUENCE [LARGE SCALE GENOMIC DNA]</scope>
    <source>
        <strain evidence="2">LMG 21857</strain>
    </source>
</reference>